<reference evidence="1" key="1">
    <citation type="submission" date="2024-05" db="EMBL/GenBank/DDBJ databases">
        <authorList>
            <person name="Yu L."/>
        </authorList>
    </citation>
    <scope>NUCLEOTIDE SEQUENCE</scope>
    <source>
        <strain evidence="1">G08B096</strain>
    </source>
</reference>
<gene>
    <name evidence="1" type="ORF">ABIQ69_11560</name>
</gene>
<proteinExistence type="predicted"/>
<dbReference type="AlphaFoldDB" id="A0AAU7W3K2"/>
<name>A0AAU7W3K2_9MICO</name>
<protein>
    <submittedName>
        <fullName evidence="1">Uncharacterized protein</fullName>
    </submittedName>
</protein>
<evidence type="ECO:0000313" key="1">
    <source>
        <dbReference type="EMBL" id="XBX81245.1"/>
    </source>
</evidence>
<accession>A0AAU7W3K2</accession>
<dbReference type="RefSeq" id="WP_350347267.1">
    <property type="nucleotide sequence ID" value="NZ_CP158374.1"/>
</dbReference>
<organism evidence="1">
    <name type="scientific">Agromyces sp. G08B096</name>
    <dbReference type="NCBI Taxonomy" id="3156399"/>
    <lineage>
        <taxon>Bacteria</taxon>
        <taxon>Bacillati</taxon>
        <taxon>Actinomycetota</taxon>
        <taxon>Actinomycetes</taxon>
        <taxon>Micrococcales</taxon>
        <taxon>Microbacteriaceae</taxon>
        <taxon>Agromyces</taxon>
    </lineage>
</organism>
<dbReference type="EMBL" id="CP158374">
    <property type="protein sequence ID" value="XBX81245.1"/>
    <property type="molecule type" value="Genomic_DNA"/>
</dbReference>
<sequence length="61" mass="6769">MVVIIGGHSVPEDKVDLFFDGKSGRRVTDAEWDESKRRLREAEALLGDAAVTWEPIGEPES</sequence>